<accession>A0A2P6RHH9</accession>
<dbReference type="AlphaFoldDB" id="A0A2P6RHH9"/>
<dbReference type="OMA" id="ANDEQCY"/>
<evidence type="ECO:0000256" key="6">
    <source>
        <dbReference type="SAM" id="Phobius"/>
    </source>
</evidence>
<dbReference type="InterPro" id="IPR008978">
    <property type="entry name" value="HSP20-like_chaperone"/>
</dbReference>
<reference evidence="8 9" key="1">
    <citation type="journal article" date="2018" name="Nat. Genet.">
        <title>The Rosa genome provides new insights in the design of modern roses.</title>
        <authorList>
            <person name="Bendahmane M."/>
        </authorList>
    </citation>
    <scope>NUCLEOTIDE SEQUENCE [LARGE SCALE GENOMIC DNA]</scope>
    <source>
        <strain evidence="9">cv. Old Blush</strain>
    </source>
</reference>
<keyword evidence="3" id="KW-0611">Plant defense</keyword>
<evidence type="ECO:0000313" key="9">
    <source>
        <dbReference type="Proteomes" id="UP000238479"/>
    </source>
</evidence>
<dbReference type="PANTHER" id="PTHR43670">
    <property type="entry name" value="HEAT SHOCK PROTEIN 26"/>
    <property type="match status" value="1"/>
</dbReference>
<evidence type="ECO:0000256" key="2">
    <source>
        <dbReference type="ARBA" id="ARBA00022475"/>
    </source>
</evidence>
<keyword evidence="6" id="KW-1133">Transmembrane helix</keyword>
<gene>
    <name evidence="8" type="ORF">RchiOBHm_Chr3g0496561</name>
</gene>
<dbReference type="GO" id="GO:0006952">
    <property type="term" value="P:defense response"/>
    <property type="evidence" value="ECO:0007669"/>
    <property type="project" value="UniProtKB-KW"/>
</dbReference>
<feature type="domain" description="SHSP" evidence="7">
    <location>
        <begin position="10"/>
        <end position="121"/>
    </location>
</feature>
<dbReference type="GO" id="GO:0034605">
    <property type="term" value="P:cellular response to heat"/>
    <property type="evidence" value="ECO:0007669"/>
    <property type="project" value="TreeGrafter"/>
</dbReference>
<keyword evidence="6" id="KW-0472">Membrane</keyword>
<name>A0A2P6RHH9_ROSCH</name>
<dbReference type="EMBL" id="PDCK01000041">
    <property type="protein sequence ID" value="PRQ45889.1"/>
    <property type="molecule type" value="Genomic_DNA"/>
</dbReference>
<dbReference type="InterPro" id="IPR002068">
    <property type="entry name" value="A-crystallin/Hsp20_dom"/>
</dbReference>
<evidence type="ECO:0000256" key="4">
    <source>
        <dbReference type="PROSITE-ProRule" id="PRU00285"/>
    </source>
</evidence>
<comment type="caution">
    <text evidence="8">The sequence shown here is derived from an EMBL/GenBank/DDBJ whole genome shotgun (WGS) entry which is preliminary data.</text>
</comment>
<dbReference type="Gene3D" id="2.60.40.790">
    <property type="match status" value="1"/>
</dbReference>
<protein>
    <submittedName>
        <fullName evidence="8">Putative HSP20-like chaperone</fullName>
    </submittedName>
</protein>
<dbReference type="CDD" id="cd06464">
    <property type="entry name" value="ACD_sHsps-like"/>
    <property type="match status" value="1"/>
</dbReference>
<comment type="subcellular location">
    <subcellularLocation>
        <location evidence="1">Cell membrane</location>
        <topology evidence="1">Single-pass membrane protein</topology>
    </subcellularLocation>
</comment>
<dbReference type="SUPFAM" id="SSF49764">
    <property type="entry name" value="HSP20-like chaperones"/>
    <property type="match status" value="1"/>
</dbReference>
<evidence type="ECO:0000256" key="5">
    <source>
        <dbReference type="RuleBase" id="RU003616"/>
    </source>
</evidence>
<evidence type="ECO:0000256" key="1">
    <source>
        <dbReference type="ARBA" id="ARBA00004162"/>
    </source>
</evidence>
<proteinExistence type="inferred from homology"/>
<keyword evidence="6" id="KW-0812">Transmembrane</keyword>
<dbReference type="OrthoDB" id="1431247at2759"/>
<evidence type="ECO:0000313" key="8">
    <source>
        <dbReference type="EMBL" id="PRQ45889.1"/>
    </source>
</evidence>
<comment type="similarity">
    <text evidence="4 5">Belongs to the small heat shock protein (HSP20) family.</text>
</comment>
<dbReference type="Proteomes" id="UP000238479">
    <property type="component" value="Chromosome 3"/>
</dbReference>
<organism evidence="8 9">
    <name type="scientific">Rosa chinensis</name>
    <name type="common">China rose</name>
    <dbReference type="NCBI Taxonomy" id="74649"/>
    <lineage>
        <taxon>Eukaryota</taxon>
        <taxon>Viridiplantae</taxon>
        <taxon>Streptophyta</taxon>
        <taxon>Embryophyta</taxon>
        <taxon>Tracheophyta</taxon>
        <taxon>Spermatophyta</taxon>
        <taxon>Magnoliopsida</taxon>
        <taxon>eudicotyledons</taxon>
        <taxon>Gunneridae</taxon>
        <taxon>Pentapetalae</taxon>
        <taxon>rosids</taxon>
        <taxon>fabids</taxon>
        <taxon>Rosales</taxon>
        <taxon>Rosaceae</taxon>
        <taxon>Rosoideae</taxon>
        <taxon>Rosoideae incertae sedis</taxon>
        <taxon>Rosa</taxon>
    </lineage>
</organism>
<keyword evidence="2" id="KW-1003">Cell membrane</keyword>
<dbReference type="Gramene" id="PRQ45889">
    <property type="protein sequence ID" value="PRQ45889"/>
    <property type="gene ID" value="RchiOBHm_Chr3g0496561"/>
</dbReference>
<dbReference type="PROSITE" id="PS01031">
    <property type="entry name" value="SHSP"/>
    <property type="match status" value="1"/>
</dbReference>
<sequence length="166" mass="18856">MENSHTAKEEQSYEDFVPFCNWQKHEEYDILEIHLPGFRRQEIRLQFNDLGILTISGKQGSDGDESSTTTSMRSRFHKEMKISRNCRADQIRAKFSRGILSITVPKKAVKLSKQSAENSEQSAHNLFGFGGTVLRPKLSKENALKMVLVSLAMVLAGYAVYRLCII</sequence>
<feature type="transmembrane region" description="Helical" evidence="6">
    <location>
        <begin position="143"/>
        <end position="161"/>
    </location>
</feature>
<evidence type="ECO:0000256" key="3">
    <source>
        <dbReference type="ARBA" id="ARBA00022821"/>
    </source>
</evidence>
<dbReference type="Pfam" id="PF00011">
    <property type="entry name" value="HSP20"/>
    <property type="match status" value="1"/>
</dbReference>
<dbReference type="PANTHER" id="PTHR43670:SF118">
    <property type="entry name" value="HSP20_ALPHA CRYSTALLIN FAMILY PROTEIN"/>
    <property type="match status" value="1"/>
</dbReference>
<dbReference type="GO" id="GO:0005886">
    <property type="term" value="C:plasma membrane"/>
    <property type="evidence" value="ECO:0007669"/>
    <property type="project" value="UniProtKB-SubCell"/>
</dbReference>
<evidence type="ECO:0000259" key="7">
    <source>
        <dbReference type="PROSITE" id="PS01031"/>
    </source>
</evidence>
<keyword evidence="9" id="KW-1185">Reference proteome</keyword>